<feature type="domain" description="Carbohydrate kinase FGGY N-terminal" evidence="5">
    <location>
        <begin position="3"/>
        <end position="244"/>
    </location>
</feature>
<dbReference type="InterPro" id="IPR018483">
    <property type="entry name" value="Carb_kinase_FGGY_CS"/>
</dbReference>
<dbReference type="InterPro" id="IPR018484">
    <property type="entry name" value="FGGY_N"/>
</dbReference>
<evidence type="ECO:0000259" key="6">
    <source>
        <dbReference type="Pfam" id="PF02782"/>
    </source>
</evidence>
<evidence type="ECO:0000256" key="1">
    <source>
        <dbReference type="ARBA" id="ARBA00009156"/>
    </source>
</evidence>
<dbReference type="InterPro" id="IPR050406">
    <property type="entry name" value="FGGY_Carb_Kinase"/>
</dbReference>
<dbReference type="PROSITE" id="PS00445">
    <property type="entry name" value="FGGY_KINASES_2"/>
    <property type="match status" value="1"/>
</dbReference>
<organism evidence="7 8">
    <name type="scientific">Actinomadura barringtoniae</name>
    <dbReference type="NCBI Taxonomy" id="1427535"/>
    <lineage>
        <taxon>Bacteria</taxon>
        <taxon>Bacillati</taxon>
        <taxon>Actinomycetota</taxon>
        <taxon>Actinomycetes</taxon>
        <taxon>Streptosporangiales</taxon>
        <taxon>Thermomonosporaceae</taxon>
        <taxon>Actinomadura</taxon>
    </lineage>
</organism>
<keyword evidence="8" id="KW-1185">Reference proteome</keyword>
<evidence type="ECO:0000313" key="8">
    <source>
        <dbReference type="Proteomes" id="UP000669179"/>
    </source>
</evidence>
<name>A0A939T677_9ACTN</name>
<dbReference type="InterPro" id="IPR018485">
    <property type="entry name" value="FGGY_C"/>
</dbReference>
<dbReference type="RefSeq" id="WP_208262832.1">
    <property type="nucleotide sequence ID" value="NZ_JAGEOJ010000027.1"/>
</dbReference>
<evidence type="ECO:0000256" key="2">
    <source>
        <dbReference type="ARBA" id="ARBA00022679"/>
    </source>
</evidence>
<evidence type="ECO:0000259" key="5">
    <source>
        <dbReference type="Pfam" id="PF00370"/>
    </source>
</evidence>
<dbReference type="SUPFAM" id="SSF53067">
    <property type="entry name" value="Actin-like ATPase domain"/>
    <property type="match status" value="2"/>
</dbReference>
<dbReference type="PANTHER" id="PTHR43095">
    <property type="entry name" value="SUGAR KINASE"/>
    <property type="match status" value="1"/>
</dbReference>
<comment type="similarity">
    <text evidence="1 4">Belongs to the FGGY kinase family.</text>
</comment>
<dbReference type="PANTHER" id="PTHR43095:SF3">
    <property type="entry name" value="L-XYLULOSE_3-KETO-L-GULONATE KINASE"/>
    <property type="match status" value="1"/>
</dbReference>
<comment type="caution">
    <text evidence="7">The sequence shown here is derived from an EMBL/GenBank/DDBJ whole genome shotgun (WGS) entry which is preliminary data.</text>
</comment>
<dbReference type="Proteomes" id="UP000669179">
    <property type="component" value="Unassembled WGS sequence"/>
</dbReference>
<dbReference type="GO" id="GO:0016773">
    <property type="term" value="F:phosphotransferase activity, alcohol group as acceptor"/>
    <property type="evidence" value="ECO:0007669"/>
    <property type="project" value="InterPro"/>
</dbReference>
<dbReference type="InterPro" id="IPR000577">
    <property type="entry name" value="Carb_kinase_FGGY"/>
</dbReference>
<accession>A0A939T677</accession>
<sequence length="502" mass="52758">MAVVCVDAGTTMIKAVGYDGTGKEAVVARQPVPLDRPRPGWAEQDMHLAWDSVAATVGQVVRRLDEPVDLISLTAQGDGLWLVDGAGEPTGPAILWNDGRAADVVREWDAAGVAREAFRLNGSMPFPGLPSAILTWLAANEPARVERSAAALTCGGWIFSRLTGRVAVDSSDASAPFTDIRARAYSDELLALYGLPWARRLLPPVVPDDQRTGELTKQAAARLGVPAGTPVVMAPYDIASTSIGCGTVSPGHACSVLGTTLCTQAVTEGVSTDGEPTGFTIALGLPGRYLRAFPTLAGGDVIQWACDLLGMSHPAEVAELATQARPGAGGLVFLPYLSPAGERAPFLDPLVRGGFIGLSFEHRREDIAQAVLEGLSLVIRDCLTATQAQPTELRICGGGSSSTVWAQLIADVTGLPVLRSADAEPGARGAFLVGLAQTGRVERVEDAVASYVTMQDTFEPDTAHTAFYDGLFADVQVLRNDIREQGPRLAALRDRSKEVGGA</sequence>
<dbReference type="AlphaFoldDB" id="A0A939T677"/>
<proteinExistence type="inferred from homology"/>
<dbReference type="Gene3D" id="3.30.420.40">
    <property type="match status" value="2"/>
</dbReference>
<keyword evidence="3 4" id="KW-0418">Kinase</keyword>
<dbReference type="Pfam" id="PF02782">
    <property type="entry name" value="FGGY_C"/>
    <property type="match status" value="1"/>
</dbReference>
<dbReference type="GO" id="GO:0016301">
    <property type="term" value="F:kinase activity"/>
    <property type="evidence" value="ECO:0007669"/>
    <property type="project" value="UniProtKB-KW"/>
</dbReference>
<dbReference type="Pfam" id="PF00370">
    <property type="entry name" value="FGGY_N"/>
    <property type="match status" value="1"/>
</dbReference>
<feature type="domain" description="Carbohydrate kinase FGGY C-terminal" evidence="6">
    <location>
        <begin position="256"/>
        <end position="435"/>
    </location>
</feature>
<evidence type="ECO:0000256" key="4">
    <source>
        <dbReference type="RuleBase" id="RU003733"/>
    </source>
</evidence>
<evidence type="ECO:0000256" key="3">
    <source>
        <dbReference type="ARBA" id="ARBA00022777"/>
    </source>
</evidence>
<dbReference type="InterPro" id="IPR043129">
    <property type="entry name" value="ATPase_NBD"/>
</dbReference>
<dbReference type="PIRSF" id="PIRSF000538">
    <property type="entry name" value="GlpK"/>
    <property type="match status" value="1"/>
</dbReference>
<dbReference type="EMBL" id="JAGEOJ010000027">
    <property type="protein sequence ID" value="MBO2454611.1"/>
    <property type="molecule type" value="Genomic_DNA"/>
</dbReference>
<protein>
    <submittedName>
        <fullName evidence="7">Carbohydrate kinase</fullName>
    </submittedName>
</protein>
<reference evidence="7" key="1">
    <citation type="submission" date="2021-03" db="EMBL/GenBank/DDBJ databases">
        <authorList>
            <person name="Kanchanasin P."/>
            <person name="Saeng-In P."/>
            <person name="Phongsopitanun W."/>
            <person name="Yuki M."/>
            <person name="Kudo T."/>
            <person name="Ohkuma M."/>
            <person name="Tanasupawat S."/>
        </authorList>
    </citation>
    <scope>NUCLEOTIDE SEQUENCE</scope>
    <source>
        <strain evidence="7">GKU 128</strain>
    </source>
</reference>
<keyword evidence="2 4" id="KW-0808">Transferase</keyword>
<evidence type="ECO:0000313" key="7">
    <source>
        <dbReference type="EMBL" id="MBO2454611.1"/>
    </source>
</evidence>
<dbReference type="GO" id="GO:0005975">
    <property type="term" value="P:carbohydrate metabolic process"/>
    <property type="evidence" value="ECO:0007669"/>
    <property type="project" value="InterPro"/>
</dbReference>
<gene>
    <name evidence="7" type="ORF">J4573_46515</name>
</gene>